<dbReference type="SUPFAM" id="SSF160113">
    <property type="entry name" value="YegP-like"/>
    <property type="match status" value="1"/>
</dbReference>
<dbReference type="AlphaFoldDB" id="A0A640NQV4"/>
<evidence type="ECO:0000313" key="2">
    <source>
        <dbReference type="EMBL" id="GEU27904.1"/>
    </source>
</evidence>
<organism evidence="2">
    <name type="scientific">Bacillus anthracis</name>
    <name type="common">anthrax bacterium</name>
    <dbReference type="NCBI Taxonomy" id="1392"/>
    <lineage>
        <taxon>Bacteria</taxon>
        <taxon>Bacillati</taxon>
        <taxon>Bacillota</taxon>
        <taxon>Bacilli</taxon>
        <taxon>Bacillales</taxon>
        <taxon>Bacillaceae</taxon>
        <taxon>Bacillus</taxon>
        <taxon>Bacillus cereus group</taxon>
    </lineage>
</organism>
<reference evidence="2" key="2">
    <citation type="submission" date="2019-12" db="EMBL/GenBank/DDBJ databases">
        <authorList>
            <person name="Hoang T.H.H."/>
            <person name="Okutani A."/>
        </authorList>
    </citation>
    <scope>NUCLEOTIDE SEQUENCE</scope>
    <source>
        <strain evidence="2">QuyetLC</strain>
    </source>
</reference>
<evidence type="ECO:0000259" key="1">
    <source>
        <dbReference type="Pfam" id="PF07411"/>
    </source>
</evidence>
<proteinExistence type="predicted"/>
<sequence>MYFVIKKSSDGKYYFLIKTSEHEVVSSSKTYYYKASVIDIIESIRLGIDPKTIVVDTTYGF</sequence>
<dbReference type="InterPro" id="IPR010879">
    <property type="entry name" value="DUF1508"/>
</dbReference>
<dbReference type="Pfam" id="PF07411">
    <property type="entry name" value="DUF1508"/>
    <property type="match status" value="1"/>
</dbReference>
<reference evidence="2" key="1">
    <citation type="submission" date="2019-12" db="EMBL/GenBank/DDBJ databases">
        <title>Epidemiological and comparative genomic analysis of Bacillus anthracis isolated from northern Vietnam.</title>
        <authorList>
            <person name="Hoang T.T.H."/>
            <person name="Dang D.A."/>
            <person name="Pham M.H."/>
            <person name="Luong M.H."/>
            <person name="Tran N.D."/>
            <person name="Nguyen T.H."/>
            <person name="Nguyen T.T."/>
            <person name="Inoue S."/>
            <person name="Morikawa S."/>
            <person name="Okutani A."/>
        </authorList>
    </citation>
    <scope>NUCLEOTIDE SEQUENCE</scope>
    <source>
        <strain evidence="2">QuyetLC</strain>
    </source>
</reference>
<feature type="domain" description="DUF1508" evidence="1">
    <location>
        <begin position="9"/>
        <end position="45"/>
    </location>
</feature>
<dbReference type="InterPro" id="IPR036913">
    <property type="entry name" value="YegP-like_sf"/>
</dbReference>
<gene>
    <name evidence="2" type="ORF">QuyetLC_22710</name>
</gene>
<dbReference type="EMBL" id="BLEY01000021">
    <property type="protein sequence ID" value="GEU27904.1"/>
    <property type="molecule type" value="Genomic_DNA"/>
</dbReference>
<accession>A0A640NQV4</accession>
<protein>
    <recommendedName>
        <fullName evidence="1">DUF1508 domain-containing protein</fullName>
    </recommendedName>
</protein>
<name>A0A640NQV4_BACAN</name>
<comment type="caution">
    <text evidence="2">The sequence shown here is derived from an EMBL/GenBank/DDBJ whole genome shotgun (WGS) entry which is preliminary data.</text>
</comment>
<dbReference type="Gene3D" id="3.30.160.160">
    <property type="entry name" value="YegP-like"/>
    <property type="match status" value="1"/>
</dbReference>